<accession>A0ABQ8VE21</accession>
<dbReference type="Proteomes" id="UP001150217">
    <property type="component" value="Unassembled WGS sequence"/>
</dbReference>
<feature type="compositionally biased region" description="Basic residues" evidence="1">
    <location>
        <begin position="271"/>
        <end position="281"/>
    </location>
</feature>
<proteinExistence type="predicted"/>
<feature type="compositionally biased region" description="Acidic residues" evidence="1">
    <location>
        <begin position="384"/>
        <end position="396"/>
    </location>
</feature>
<feature type="region of interest" description="Disordered" evidence="1">
    <location>
        <begin position="1"/>
        <end position="80"/>
    </location>
</feature>
<keyword evidence="3" id="KW-1185">Reference proteome</keyword>
<evidence type="ECO:0000313" key="2">
    <source>
        <dbReference type="EMBL" id="KAJ4489863.1"/>
    </source>
</evidence>
<organism evidence="2 3">
    <name type="scientific">Lentinula lateritia</name>
    <dbReference type="NCBI Taxonomy" id="40482"/>
    <lineage>
        <taxon>Eukaryota</taxon>
        <taxon>Fungi</taxon>
        <taxon>Dikarya</taxon>
        <taxon>Basidiomycota</taxon>
        <taxon>Agaricomycotina</taxon>
        <taxon>Agaricomycetes</taxon>
        <taxon>Agaricomycetidae</taxon>
        <taxon>Agaricales</taxon>
        <taxon>Marasmiineae</taxon>
        <taxon>Omphalotaceae</taxon>
        <taxon>Lentinula</taxon>
    </lineage>
</organism>
<feature type="compositionally biased region" description="Low complexity" evidence="1">
    <location>
        <begin position="487"/>
        <end position="503"/>
    </location>
</feature>
<reference evidence="2" key="1">
    <citation type="submission" date="2022-08" db="EMBL/GenBank/DDBJ databases">
        <title>A Global Phylogenomic Analysis of the Shiitake Genus Lentinula.</title>
        <authorList>
            <consortium name="DOE Joint Genome Institute"/>
            <person name="Sierra-Patev S."/>
            <person name="Min B."/>
            <person name="Naranjo-Ortiz M."/>
            <person name="Looney B."/>
            <person name="Konkel Z."/>
            <person name="Slot J.C."/>
            <person name="Sakamoto Y."/>
            <person name="Steenwyk J.L."/>
            <person name="Rokas A."/>
            <person name="Carro J."/>
            <person name="Camarero S."/>
            <person name="Ferreira P."/>
            <person name="Molpeceres G."/>
            <person name="Ruiz-Duenas F.J."/>
            <person name="Serrano A."/>
            <person name="Henrissat B."/>
            <person name="Drula E."/>
            <person name="Hughes K.W."/>
            <person name="Mata J.L."/>
            <person name="Ishikawa N.K."/>
            <person name="Vargas-Isla R."/>
            <person name="Ushijima S."/>
            <person name="Smith C.A."/>
            <person name="Ahrendt S."/>
            <person name="Andreopoulos W."/>
            <person name="He G."/>
            <person name="Labutti K."/>
            <person name="Lipzen A."/>
            <person name="Ng V."/>
            <person name="Riley R."/>
            <person name="Sandor L."/>
            <person name="Barry K."/>
            <person name="Martinez A.T."/>
            <person name="Xiao Y."/>
            <person name="Gibbons J.G."/>
            <person name="Terashima K."/>
            <person name="Grigoriev I.V."/>
            <person name="Hibbett D.S."/>
        </authorList>
    </citation>
    <scope>NUCLEOTIDE SEQUENCE</scope>
    <source>
        <strain evidence="2">RHP3577 ss4</strain>
    </source>
</reference>
<feature type="compositionally biased region" description="Pro residues" evidence="1">
    <location>
        <begin position="65"/>
        <end position="75"/>
    </location>
</feature>
<feature type="compositionally biased region" description="Polar residues" evidence="1">
    <location>
        <begin position="29"/>
        <end position="45"/>
    </location>
</feature>
<comment type="caution">
    <text evidence="2">The sequence shown here is derived from an EMBL/GenBank/DDBJ whole genome shotgun (WGS) entry which is preliminary data.</text>
</comment>
<sequence length="529" mass="56980">MFSFFSRKPVAEPTGKSSSTNIINESSTQLGNNEQLRTPSPSVDSAISKHNHNLSPSRDAVHGPPITPSPPPPDVNAPDNILDKDLGLIVDPSALHSLISSVPSKTVHEYILAHLIPPTRSSTKTNTNIHPPSSLTLTHLTSFFSSLTPPPQLHCVRCHKFYYEVENAERSCLVPHDDESAEVERVGLGRGADTQYETLYNCCGRTVEGEGDMGPPDGWCYEGKHTSDTKRARFRADSTMYDDKLTSCDRLKCFEPPALDDSSSESESPSRRPRKRKRSARKREEAEEQSIGDVQMDGVDGKGDDDDDARSITSTRSQSRLKKKLKSVPTSPLASTSASAPISAPPTSTIKSNSASASKSASKPRKKRAKAKHDDKPFKPEASPFEDEDEDMDIDDSASISTKRKVKRVARTTITGKGKAKASDSGSTVEFPAVAGATGSARSSPARPDASASGDERRQRRRSQHSHSVSFAPTTEVALDSSTQTASGSVSKLGSKSVSGSSKPRSTIPRPQAKKKSEEIPTSGVDGET</sequence>
<name>A0ABQ8VE21_9AGAR</name>
<gene>
    <name evidence="2" type="ORF">C8R41DRAFT_867737</name>
</gene>
<dbReference type="EMBL" id="JANVFT010000043">
    <property type="protein sequence ID" value="KAJ4489863.1"/>
    <property type="molecule type" value="Genomic_DNA"/>
</dbReference>
<feature type="compositionally biased region" description="Basic residues" evidence="1">
    <location>
        <begin position="362"/>
        <end position="371"/>
    </location>
</feature>
<evidence type="ECO:0000256" key="1">
    <source>
        <dbReference type="SAM" id="MobiDB-lite"/>
    </source>
</evidence>
<feature type="compositionally biased region" description="Low complexity" evidence="1">
    <location>
        <begin position="17"/>
        <end position="28"/>
    </location>
</feature>
<evidence type="ECO:0000313" key="3">
    <source>
        <dbReference type="Proteomes" id="UP001150217"/>
    </source>
</evidence>
<feature type="compositionally biased region" description="Low complexity" evidence="1">
    <location>
        <begin position="327"/>
        <end position="361"/>
    </location>
</feature>
<feature type="region of interest" description="Disordered" evidence="1">
    <location>
        <begin position="256"/>
        <end position="529"/>
    </location>
</feature>
<feature type="compositionally biased region" description="Low complexity" evidence="1">
    <location>
        <begin position="439"/>
        <end position="453"/>
    </location>
</feature>
<protein>
    <submittedName>
        <fullName evidence="2">Uncharacterized protein</fullName>
    </submittedName>
</protein>